<protein>
    <recommendedName>
        <fullName evidence="6 8">Small ribosomal subunit protein uS11</fullName>
    </recommendedName>
</protein>
<feature type="compositionally biased region" description="Basic and acidic residues" evidence="10">
    <location>
        <begin position="1"/>
        <end position="13"/>
    </location>
</feature>
<accession>A0A249K7Y4</accession>
<keyword evidence="12" id="KW-1185">Reference proteome</keyword>
<evidence type="ECO:0000256" key="7">
    <source>
        <dbReference type="ARBA" id="ARBA00058053"/>
    </source>
</evidence>
<keyword evidence="2 8" id="KW-0699">rRNA-binding</keyword>
<reference evidence="11 12" key="1">
    <citation type="submission" date="2016-07" db="EMBL/GenBank/DDBJ databases">
        <title>High microdiversification within the ubiquitous acI lineage of Actinobacteria.</title>
        <authorList>
            <person name="Neuenschwander S.M."/>
            <person name="Salcher M."/>
            <person name="Ghai R."/>
            <person name="Pernthaler J."/>
        </authorList>
    </citation>
    <scope>NUCLEOTIDE SEQUENCE [LARGE SCALE GENOMIC DNA]</scope>
    <source>
        <strain evidence="11">MMS-21-160</strain>
    </source>
</reference>
<evidence type="ECO:0000256" key="10">
    <source>
        <dbReference type="SAM" id="MobiDB-lite"/>
    </source>
</evidence>
<dbReference type="RefSeq" id="WP_223297960.1">
    <property type="nucleotide sequence ID" value="NZ_CP016771.1"/>
</dbReference>
<evidence type="ECO:0000256" key="8">
    <source>
        <dbReference type="HAMAP-Rule" id="MF_01310"/>
    </source>
</evidence>
<evidence type="ECO:0000256" key="3">
    <source>
        <dbReference type="ARBA" id="ARBA00022884"/>
    </source>
</evidence>
<evidence type="ECO:0000256" key="5">
    <source>
        <dbReference type="ARBA" id="ARBA00023274"/>
    </source>
</evidence>
<dbReference type="NCBIfam" id="NF003698">
    <property type="entry name" value="PRK05309.1"/>
    <property type="match status" value="1"/>
</dbReference>
<dbReference type="EMBL" id="CP016771">
    <property type="protein sequence ID" value="ASY12903.1"/>
    <property type="molecule type" value="Genomic_DNA"/>
</dbReference>
<dbReference type="GO" id="GO:1990904">
    <property type="term" value="C:ribonucleoprotein complex"/>
    <property type="evidence" value="ECO:0007669"/>
    <property type="project" value="UniProtKB-KW"/>
</dbReference>
<dbReference type="HAMAP" id="MF_01310">
    <property type="entry name" value="Ribosomal_uS11"/>
    <property type="match status" value="1"/>
</dbReference>
<evidence type="ECO:0000256" key="1">
    <source>
        <dbReference type="ARBA" id="ARBA00006194"/>
    </source>
</evidence>
<dbReference type="GO" id="GO:0005840">
    <property type="term" value="C:ribosome"/>
    <property type="evidence" value="ECO:0007669"/>
    <property type="project" value="UniProtKB-KW"/>
</dbReference>
<dbReference type="InterPro" id="IPR001971">
    <property type="entry name" value="Ribosomal_uS11"/>
</dbReference>
<evidence type="ECO:0000256" key="2">
    <source>
        <dbReference type="ARBA" id="ARBA00022730"/>
    </source>
</evidence>
<organism evidence="11 12">
    <name type="scientific">Candidatus Nanopelagicus hibericus</name>
    <dbReference type="NCBI Taxonomy" id="1884915"/>
    <lineage>
        <taxon>Bacteria</taxon>
        <taxon>Bacillati</taxon>
        <taxon>Actinomycetota</taxon>
        <taxon>Actinomycetes</taxon>
        <taxon>Candidatus Nanopelagicales</taxon>
        <taxon>Candidatus Nanopelagicaceae</taxon>
        <taxon>Candidatus Nanopelagicus</taxon>
    </lineage>
</organism>
<feature type="compositionally biased region" description="Basic residues" evidence="10">
    <location>
        <begin position="17"/>
        <end position="27"/>
    </location>
</feature>
<evidence type="ECO:0000313" key="12">
    <source>
        <dbReference type="Proteomes" id="UP000217171"/>
    </source>
</evidence>
<keyword evidence="3 8" id="KW-0694">RNA-binding</keyword>
<dbReference type="InterPro" id="IPR036967">
    <property type="entry name" value="Ribosomal_uS11_sf"/>
</dbReference>
<evidence type="ECO:0000313" key="11">
    <source>
        <dbReference type="EMBL" id="ASY12903.1"/>
    </source>
</evidence>
<dbReference type="Proteomes" id="UP000217171">
    <property type="component" value="Chromosome"/>
</dbReference>
<comment type="function">
    <text evidence="7 8">Located on the platform of the 30S subunit, it bridges several disparate RNA helices of the 16S rRNA. Forms part of the Shine-Dalgarno cleft in the 70S ribosome.</text>
</comment>
<dbReference type="PIRSF" id="PIRSF002131">
    <property type="entry name" value="Ribosomal_S11"/>
    <property type="match status" value="1"/>
</dbReference>
<dbReference type="AlphaFoldDB" id="A0A249K7Y4"/>
<dbReference type="InterPro" id="IPR019981">
    <property type="entry name" value="Ribosomal_uS11_bac-type"/>
</dbReference>
<dbReference type="Pfam" id="PF00411">
    <property type="entry name" value="Ribosomal_S11"/>
    <property type="match status" value="1"/>
</dbReference>
<dbReference type="GO" id="GO:0019843">
    <property type="term" value="F:rRNA binding"/>
    <property type="evidence" value="ECO:0007669"/>
    <property type="project" value="UniProtKB-UniRule"/>
</dbReference>
<dbReference type="PROSITE" id="PS00054">
    <property type="entry name" value="RIBOSOMAL_S11"/>
    <property type="match status" value="1"/>
</dbReference>
<keyword evidence="5 8" id="KW-0687">Ribonucleoprotein</keyword>
<dbReference type="GO" id="GO:0006412">
    <property type="term" value="P:translation"/>
    <property type="evidence" value="ECO:0007669"/>
    <property type="project" value="UniProtKB-UniRule"/>
</dbReference>
<dbReference type="NCBIfam" id="TIGR03632">
    <property type="entry name" value="uS11_bact"/>
    <property type="match status" value="1"/>
</dbReference>
<gene>
    <name evidence="8" type="primary">rpsK</name>
    <name evidence="11" type="ORF">B1s21160_00755</name>
</gene>
<dbReference type="InterPro" id="IPR018102">
    <property type="entry name" value="Ribosomal_uS11_CS"/>
</dbReference>
<dbReference type="FunFam" id="3.30.420.80:FF:000001">
    <property type="entry name" value="30S ribosomal protein S11"/>
    <property type="match status" value="1"/>
</dbReference>
<evidence type="ECO:0000256" key="4">
    <source>
        <dbReference type="ARBA" id="ARBA00022980"/>
    </source>
</evidence>
<comment type="similarity">
    <text evidence="1 8 9">Belongs to the universal ribosomal protein uS11 family.</text>
</comment>
<comment type="subunit">
    <text evidence="8">Part of the 30S ribosomal subunit. Interacts with proteins S7 and S18. Binds to IF-3.</text>
</comment>
<dbReference type="GO" id="GO:0003735">
    <property type="term" value="F:structural constituent of ribosome"/>
    <property type="evidence" value="ECO:0007669"/>
    <property type="project" value="InterPro"/>
</dbReference>
<dbReference type="PANTHER" id="PTHR11759">
    <property type="entry name" value="40S RIBOSOMAL PROTEIN S14/30S RIBOSOMAL PROTEIN S11"/>
    <property type="match status" value="1"/>
</dbReference>
<dbReference type="Gene3D" id="3.30.420.80">
    <property type="entry name" value="Ribosomal protein S11"/>
    <property type="match status" value="1"/>
</dbReference>
<dbReference type="SUPFAM" id="SSF53137">
    <property type="entry name" value="Translational machinery components"/>
    <property type="match status" value="1"/>
</dbReference>
<evidence type="ECO:0000256" key="9">
    <source>
        <dbReference type="RuleBase" id="RU003629"/>
    </source>
</evidence>
<keyword evidence="4 8" id="KW-0689">Ribosomal protein</keyword>
<dbReference type="KEGG" id="nhi:B1s21160_00755"/>
<proteinExistence type="inferred from homology"/>
<name>A0A249K7Y4_9ACTN</name>
<evidence type="ECO:0000256" key="6">
    <source>
        <dbReference type="ARBA" id="ARBA00035160"/>
    </source>
</evidence>
<feature type="region of interest" description="Disordered" evidence="10">
    <location>
        <begin position="1"/>
        <end position="27"/>
    </location>
</feature>
<sequence length="144" mass="15161">MATEKTKPAKEAAAKPAPKKIKARKKDKKNVAFGHAYIKSTFNNTIVSITDPAGSVIAWSSSGQVGFKGSRKSTPFAAQMAAEAAARKAQEHGLKKVDVFVKGPGSGRETAIRSLQAAGLEVGAIADVTPAPHNGCRPRKPRRV</sequence>